<dbReference type="GO" id="GO:0005886">
    <property type="term" value="C:plasma membrane"/>
    <property type="evidence" value="ECO:0007669"/>
    <property type="project" value="UniProtKB-SubCell"/>
</dbReference>
<dbReference type="GO" id="GO:0006935">
    <property type="term" value="P:chemotaxis"/>
    <property type="evidence" value="ECO:0007669"/>
    <property type="project" value="UniProtKB-ARBA"/>
</dbReference>
<evidence type="ECO:0000313" key="14">
    <source>
        <dbReference type="Proteomes" id="UP000007844"/>
    </source>
</evidence>
<evidence type="ECO:0000256" key="6">
    <source>
        <dbReference type="ARBA" id="ARBA00023224"/>
    </source>
</evidence>
<keyword evidence="6 8" id="KW-0807">Transducer</keyword>
<evidence type="ECO:0000313" key="13">
    <source>
        <dbReference type="EMBL" id="EGJ49143.1"/>
    </source>
</evidence>
<evidence type="ECO:0000256" key="1">
    <source>
        <dbReference type="ARBA" id="ARBA00004651"/>
    </source>
</evidence>
<dbReference type="Gene3D" id="1.10.287.950">
    <property type="entry name" value="Methyl-accepting chemotaxis protein"/>
    <property type="match status" value="1"/>
</dbReference>
<protein>
    <submittedName>
        <fullName evidence="13">Methyl-accepting chemotaxis sensory transducer with Cache sensor</fullName>
    </submittedName>
</protein>
<keyword evidence="9" id="KW-0175">Coiled coil</keyword>
<evidence type="ECO:0000256" key="4">
    <source>
        <dbReference type="ARBA" id="ARBA00022989"/>
    </source>
</evidence>
<dbReference type="Pfam" id="PF08269">
    <property type="entry name" value="dCache_2"/>
    <property type="match status" value="1"/>
</dbReference>
<comment type="similarity">
    <text evidence="7">Belongs to the methyl-accepting chemotaxis (MCP) protein family.</text>
</comment>
<dbReference type="Gene3D" id="3.30.450.20">
    <property type="entry name" value="PAS domain"/>
    <property type="match status" value="1"/>
</dbReference>
<evidence type="ECO:0000256" key="2">
    <source>
        <dbReference type="ARBA" id="ARBA00022475"/>
    </source>
</evidence>
<evidence type="ECO:0000256" key="9">
    <source>
        <dbReference type="SAM" id="Coils"/>
    </source>
</evidence>
<dbReference type="PANTHER" id="PTHR32089:SF112">
    <property type="entry name" value="LYSOZYME-LIKE PROTEIN-RELATED"/>
    <property type="match status" value="1"/>
</dbReference>
<dbReference type="SMART" id="SM00283">
    <property type="entry name" value="MA"/>
    <property type="match status" value="1"/>
</dbReference>
<dbReference type="InterPro" id="IPR003660">
    <property type="entry name" value="HAMP_dom"/>
</dbReference>
<dbReference type="AlphaFoldDB" id="F3YUW6"/>
<evidence type="ECO:0000256" key="8">
    <source>
        <dbReference type="PROSITE-ProRule" id="PRU00284"/>
    </source>
</evidence>
<dbReference type="InterPro" id="IPR004010">
    <property type="entry name" value="Double_Cache_2"/>
</dbReference>
<dbReference type="RefSeq" id="WP_014258976.1">
    <property type="nucleotide sequence ID" value="NC_016629.1"/>
</dbReference>
<dbReference type="SMART" id="SM01049">
    <property type="entry name" value="Cache_2"/>
    <property type="match status" value="1"/>
</dbReference>
<comment type="subcellular location">
    <subcellularLocation>
        <location evidence="1">Cell membrane</location>
        <topology evidence="1">Multi-pass membrane protein</topology>
    </subcellularLocation>
</comment>
<dbReference type="InterPro" id="IPR004089">
    <property type="entry name" value="MCPsignal_dom"/>
</dbReference>
<dbReference type="GO" id="GO:0007165">
    <property type="term" value="P:signal transduction"/>
    <property type="evidence" value="ECO:0007669"/>
    <property type="project" value="UniProtKB-KW"/>
</dbReference>
<dbReference type="PROSITE" id="PS50111">
    <property type="entry name" value="CHEMOTAXIS_TRANSDUC_2"/>
    <property type="match status" value="1"/>
</dbReference>
<evidence type="ECO:0000256" key="5">
    <source>
        <dbReference type="ARBA" id="ARBA00023136"/>
    </source>
</evidence>
<organism evidence="13 14">
    <name type="scientific">Desulfocurvibacter africanus subsp. africanus str. Walvis Bay</name>
    <dbReference type="NCBI Taxonomy" id="690850"/>
    <lineage>
        <taxon>Bacteria</taxon>
        <taxon>Pseudomonadati</taxon>
        <taxon>Thermodesulfobacteriota</taxon>
        <taxon>Desulfovibrionia</taxon>
        <taxon>Desulfovibrionales</taxon>
        <taxon>Desulfovibrionaceae</taxon>
        <taxon>Desulfocurvibacter</taxon>
    </lineage>
</organism>
<feature type="coiled-coil region" evidence="9">
    <location>
        <begin position="272"/>
        <end position="316"/>
    </location>
</feature>
<dbReference type="SMART" id="SM00304">
    <property type="entry name" value="HAMP"/>
    <property type="match status" value="1"/>
</dbReference>
<dbReference type="CDD" id="cd11386">
    <property type="entry name" value="MCP_signal"/>
    <property type="match status" value="1"/>
</dbReference>
<evidence type="ECO:0000256" key="7">
    <source>
        <dbReference type="ARBA" id="ARBA00029447"/>
    </source>
</evidence>
<keyword evidence="14" id="KW-1185">Reference proteome</keyword>
<proteinExistence type="inferred from homology"/>
<feature type="domain" description="Methyl-accepting transducer" evidence="11">
    <location>
        <begin position="328"/>
        <end position="564"/>
    </location>
</feature>
<dbReference type="HOGENOM" id="CLU_000445_107_21_7"/>
<dbReference type="Pfam" id="PF00015">
    <property type="entry name" value="MCPsignal"/>
    <property type="match status" value="1"/>
</dbReference>
<dbReference type="FunFam" id="1.10.287.950:FF:000001">
    <property type="entry name" value="Methyl-accepting chemotaxis sensory transducer"/>
    <property type="match status" value="1"/>
</dbReference>
<dbReference type="KEGG" id="daf:Desaf_0792"/>
<dbReference type="EMBL" id="CP003221">
    <property type="protein sequence ID" value="EGJ49143.1"/>
    <property type="molecule type" value="Genomic_DNA"/>
</dbReference>
<keyword evidence="5 10" id="KW-0472">Membrane</keyword>
<dbReference type="Gene3D" id="1.10.8.500">
    <property type="entry name" value="HAMP domain in histidine kinase"/>
    <property type="match status" value="1"/>
</dbReference>
<dbReference type="InterPro" id="IPR033480">
    <property type="entry name" value="sCache_2"/>
</dbReference>
<gene>
    <name evidence="13" type="ORF">Desaf_0792</name>
</gene>
<feature type="transmembrane region" description="Helical" evidence="10">
    <location>
        <begin position="12"/>
        <end position="30"/>
    </location>
</feature>
<dbReference type="eggNOG" id="COG0840">
    <property type="taxonomic scope" value="Bacteria"/>
</dbReference>
<feature type="coiled-coil region" evidence="9">
    <location>
        <begin position="574"/>
        <end position="601"/>
    </location>
</feature>
<feature type="domain" description="HAMP" evidence="12">
    <location>
        <begin position="228"/>
        <end position="280"/>
    </location>
</feature>
<dbReference type="SUPFAM" id="SSF58104">
    <property type="entry name" value="Methyl-accepting chemotaxis protein (MCP) signaling domain"/>
    <property type="match status" value="1"/>
</dbReference>
<name>F3YUW6_DESAF</name>
<keyword evidence="2" id="KW-1003">Cell membrane</keyword>
<dbReference type="Pfam" id="PF00672">
    <property type="entry name" value="HAMP"/>
    <property type="match status" value="1"/>
</dbReference>
<evidence type="ECO:0000256" key="3">
    <source>
        <dbReference type="ARBA" id="ARBA00022692"/>
    </source>
</evidence>
<reference evidence="13 14" key="1">
    <citation type="journal article" date="2011" name="J. Bacteriol.">
        <title>Genome sequence of the mercury-methylating and pleomorphic Desulfovibrio africanus Strain Walvis Bay.</title>
        <authorList>
            <person name="Brown S.D."/>
            <person name="Wall J.D."/>
            <person name="Kucken A.M."/>
            <person name="Gilmour C.C."/>
            <person name="Podar M."/>
            <person name="Brandt C.C."/>
            <person name="Teshima H."/>
            <person name="Detter J.C."/>
            <person name="Han C.S."/>
            <person name="Land M.L."/>
            <person name="Lucas S."/>
            <person name="Han J."/>
            <person name="Pennacchio L."/>
            <person name="Nolan M."/>
            <person name="Pitluck S."/>
            <person name="Woyke T."/>
            <person name="Goodwin L."/>
            <person name="Palumbo A.V."/>
            <person name="Elias D.A."/>
        </authorList>
    </citation>
    <scope>NUCLEOTIDE SEQUENCE [LARGE SCALE GENOMIC DNA]</scope>
    <source>
        <strain evidence="13 14">Walvis Bay</strain>
    </source>
</reference>
<evidence type="ECO:0000256" key="10">
    <source>
        <dbReference type="SAM" id="Phobius"/>
    </source>
</evidence>
<evidence type="ECO:0000259" key="12">
    <source>
        <dbReference type="PROSITE" id="PS50885"/>
    </source>
</evidence>
<dbReference type="PROSITE" id="PS50885">
    <property type="entry name" value="HAMP"/>
    <property type="match status" value="1"/>
</dbReference>
<keyword evidence="4 10" id="KW-1133">Transmembrane helix</keyword>
<accession>F3YUW6</accession>
<feature type="transmembrane region" description="Helical" evidence="10">
    <location>
        <begin position="202"/>
        <end position="227"/>
    </location>
</feature>
<dbReference type="CDD" id="cd06225">
    <property type="entry name" value="HAMP"/>
    <property type="match status" value="1"/>
</dbReference>
<sequence length="607" mass="65973">MFRRFSIGKRIYFLLFVMIVFVAGVILAFLSNSLRVAELGVSEVQEVMIKDHKDRLYVATHSMALALGEAVRGAATEEQVEIIRRLVDPIRFEEDKSGYYFVYRGTINVALPTKKELQGKDLSQAKDANGVYFVRELDRLAKSGGGFLTWIFPKPGQGDQPKLGYAQMIPGTDMWIGTGVYIDNVDSQKATIANDLQGETKAFTYVLLSALAVIFLVAVLPLCLLIIRSIVQPLRQTTDAANEMATGNLDVTLDARGHDETAMLQSALVTMVRRLKENIQDLRLQEEQARLLTQEAEKAAQEARDAGTRAEKARHEGLCHATERLEGAINAISQASERIDRLAGTTHEATVTQRMRIGETATAIEEMNATVLEVARNASQAASDADASRGKASEGEQEMAHSLKAMEALKVRTETLKDNMHGLGRRAEAVGQVMNVITDIADQTNLLALNAAIEAARAGEAGRGFAVVADEVRKLAEKTMAATKEVGATIQAIQQETRRNMTDMDEAASAILSMAEMSTNSGKSLSEIVQLIDRAAGQVQAIAAATQQQSAASEEINKSIEEVNSLADATAGGMEEAASAIQELTRQTRELMALLDDLKRENATCSL</sequence>
<dbReference type="Proteomes" id="UP000007844">
    <property type="component" value="Chromosome"/>
</dbReference>
<evidence type="ECO:0000259" key="11">
    <source>
        <dbReference type="PROSITE" id="PS50111"/>
    </source>
</evidence>
<dbReference type="PANTHER" id="PTHR32089">
    <property type="entry name" value="METHYL-ACCEPTING CHEMOTAXIS PROTEIN MCPB"/>
    <property type="match status" value="1"/>
</dbReference>
<keyword evidence="3 10" id="KW-0812">Transmembrane</keyword>
<dbReference type="STRING" id="690850.Desaf_0792"/>